<accession>B8JBS6</accession>
<proteinExistence type="predicted"/>
<name>B8JBS6_ANAD2</name>
<reference evidence="1" key="1">
    <citation type="submission" date="2009-01" db="EMBL/GenBank/DDBJ databases">
        <title>Complete sequence of Anaeromyxobacter dehalogenans 2CP-1.</title>
        <authorList>
            <consortium name="US DOE Joint Genome Institute"/>
            <person name="Lucas S."/>
            <person name="Copeland A."/>
            <person name="Lapidus A."/>
            <person name="Glavina del Rio T."/>
            <person name="Dalin E."/>
            <person name="Tice H."/>
            <person name="Bruce D."/>
            <person name="Goodwin L."/>
            <person name="Pitluck S."/>
            <person name="Saunders E."/>
            <person name="Brettin T."/>
            <person name="Detter J.C."/>
            <person name="Han C."/>
            <person name="Larimer F."/>
            <person name="Land M."/>
            <person name="Hauser L."/>
            <person name="Kyrpides N."/>
            <person name="Ovchinnikova G."/>
            <person name="Beliaev A.S."/>
            <person name="Richardson P."/>
        </authorList>
    </citation>
    <scope>NUCLEOTIDE SEQUENCE</scope>
    <source>
        <strain evidence="1">2CP-1</strain>
    </source>
</reference>
<dbReference type="HOGENOM" id="CLU_439831_0_0_7"/>
<dbReference type="KEGG" id="acp:A2cp1_4367"/>
<dbReference type="RefSeq" id="WP_015935373.1">
    <property type="nucleotide sequence ID" value="NC_011891.1"/>
</dbReference>
<keyword evidence="2" id="KW-1185">Reference proteome</keyword>
<gene>
    <name evidence="1" type="ordered locus">A2cp1_4367</name>
</gene>
<dbReference type="InterPro" id="IPR013783">
    <property type="entry name" value="Ig-like_fold"/>
</dbReference>
<evidence type="ECO:0000313" key="2">
    <source>
        <dbReference type="Proteomes" id="UP000007089"/>
    </source>
</evidence>
<evidence type="ECO:0000313" key="1">
    <source>
        <dbReference type="EMBL" id="ACL67684.1"/>
    </source>
</evidence>
<dbReference type="EMBL" id="CP001359">
    <property type="protein sequence ID" value="ACL67684.1"/>
    <property type="molecule type" value="Genomic_DNA"/>
</dbReference>
<sequence>MRSAGIVERLGIIIFVIAAGAGCSGGGATPRACQADDGCGAAARCVAGACVGNAPPVAAIASAGAPEAFALVELDGGGSADPDAPRDGIVSHAWTISAVDAPCAPPAVAGTGPLARVRFGCAGRYAVELVVRDQLGAESAPARLELDVAPYAGTPPVTAGPDVALGHLCQGEPLRCAPDGPVALTATLSAAAAQGPVRWRWTVEPPAGRALGADRRVTFSPGSDAAAPGVAIETDGGAISGDWVFRVEASDDAGVLGTGATRVSVGNRAPAIAATPPPEAPHTYEPAGPRLVAAGRIPISVTDPDGDPLEPRTVTWHHAGDGDAGAFEGDDLGDALTFRVAVPYASPADAAYLTGGAGLERTIVVTVADANGEPARAELPVTVGNRPPAVTSAPSSGVGIDHAFDAVARRYRATQEVWRVVDPDGDPIWPTGGTGDAACDRLTLLSDGSTIIECSGAYQNPYDLAAFVGTRTLSPSIADPWTPTALPPAQLSIGTRPPTATSSTVTQLVTCSRPPDDTFCCRWSGSICVQYPLVIPARTYTVTPQVSDADGDPLEVVFSTGVTPTHVVCEGGVCERATALAPEVATCTGTQETVTQEFSVTDGVAWPTTPTATFTFVRTCQ</sequence>
<dbReference type="Gene3D" id="2.60.40.10">
    <property type="entry name" value="Immunoglobulins"/>
    <property type="match status" value="1"/>
</dbReference>
<dbReference type="AlphaFoldDB" id="B8JBS6"/>
<protein>
    <recommendedName>
        <fullName evidence="3">PKD domain-containing protein</fullName>
    </recommendedName>
</protein>
<organism evidence="1 2">
    <name type="scientific">Anaeromyxobacter dehalogenans (strain ATCC BAA-258 / DSM 21875 / 2CP-1)</name>
    <dbReference type="NCBI Taxonomy" id="455488"/>
    <lineage>
        <taxon>Bacteria</taxon>
        <taxon>Pseudomonadati</taxon>
        <taxon>Myxococcota</taxon>
        <taxon>Myxococcia</taxon>
        <taxon>Myxococcales</taxon>
        <taxon>Cystobacterineae</taxon>
        <taxon>Anaeromyxobacteraceae</taxon>
        <taxon>Anaeromyxobacter</taxon>
    </lineage>
</organism>
<evidence type="ECO:0008006" key="3">
    <source>
        <dbReference type="Google" id="ProtNLM"/>
    </source>
</evidence>
<dbReference type="Proteomes" id="UP000007089">
    <property type="component" value="Chromosome"/>
</dbReference>
<dbReference type="PROSITE" id="PS51257">
    <property type="entry name" value="PROKAR_LIPOPROTEIN"/>
    <property type="match status" value="1"/>
</dbReference>